<sequence>MNGQKKVWIISFLIPFLLGLLLILAYCLFKDNYTLGSVTLSDWLNYFVASGTVGAFLSLIVDKISNERSENHKKWQSEIPMVTLTSPCDPTSNYCDINIVEFNNDYQQRGSQYFSVSNLGKTNAYDITIEFCSDEVFTTTKIFHRHYIPYLMPLSNAGYEGQFQDFIYSKFSVDPETKEISNKNFEICGCLNDCLISSTSPNEKYFYVRISYFSSLSKEHRHLITTILRINLICEKITIQEADSNTNSVKIKGITILDYEYS</sequence>
<evidence type="ECO:0000313" key="3">
    <source>
        <dbReference type="Proteomes" id="UP000035213"/>
    </source>
</evidence>
<dbReference type="RefSeq" id="WP_053326699.1">
    <property type="nucleotide sequence ID" value="NZ_CP009928.1"/>
</dbReference>
<proteinExistence type="predicted"/>
<dbReference type="KEGG" id="cgn:OK18_00450"/>
<keyword evidence="1" id="KW-0812">Transmembrane</keyword>
<keyword evidence="1" id="KW-0472">Membrane</keyword>
<dbReference type="AlphaFoldDB" id="A0A0G3LXF1"/>
<dbReference type="EMBL" id="CP009928">
    <property type="protein sequence ID" value="AKK71309.1"/>
    <property type="molecule type" value="Genomic_DNA"/>
</dbReference>
<dbReference type="PATRIC" id="fig|1324352.5.peg.97"/>
<name>A0A0G3LXF1_CHRGL</name>
<evidence type="ECO:0000313" key="2">
    <source>
        <dbReference type="EMBL" id="AKK71309.1"/>
    </source>
</evidence>
<feature type="transmembrane region" description="Helical" evidence="1">
    <location>
        <begin position="46"/>
        <end position="64"/>
    </location>
</feature>
<dbReference type="Proteomes" id="UP000035213">
    <property type="component" value="Chromosome"/>
</dbReference>
<feature type="transmembrane region" description="Helical" evidence="1">
    <location>
        <begin position="7"/>
        <end position="26"/>
    </location>
</feature>
<evidence type="ECO:0000256" key="1">
    <source>
        <dbReference type="SAM" id="Phobius"/>
    </source>
</evidence>
<protein>
    <submittedName>
        <fullName evidence="2">Uncharacterized protein</fullName>
    </submittedName>
</protein>
<gene>
    <name evidence="2" type="ORF">OK18_00450</name>
</gene>
<reference evidence="2 3" key="1">
    <citation type="submission" date="2014-11" db="EMBL/GenBank/DDBJ databases">
        <authorList>
            <person name="Park G.-S."/>
            <person name="Hong S.-J."/>
            <person name="Jung B.K."/>
            <person name="Khan A.R."/>
            <person name="Kwak Y."/>
            <person name="Shin J.-H."/>
        </authorList>
    </citation>
    <scope>NUCLEOTIDE SEQUENCE [LARGE SCALE GENOMIC DNA]</scope>
    <source>
        <strain evidence="2 3">DSM 27622</strain>
    </source>
</reference>
<keyword evidence="1" id="KW-1133">Transmembrane helix</keyword>
<accession>A0A0G3LXF1</accession>
<organism evidence="2 3">
    <name type="scientific">Chryseobacterium gallinarum</name>
    <dbReference type="NCBI Taxonomy" id="1324352"/>
    <lineage>
        <taxon>Bacteria</taxon>
        <taxon>Pseudomonadati</taxon>
        <taxon>Bacteroidota</taxon>
        <taxon>Flavobacteriia</taxon>
        <taxon>Flavobacteriales</taxon>
        <taxon>Weeksellaceae</taxon>
        <taxon>Chryseobacterium group</taxon>
        <taxon>Chryseobacterium</taxon>
    </lineage>
</organism>